<dbReference type="KEGG" id="pasa:BAOM_1402"/>
<accession>A0A3Q9RLL8</accession>
<gene>
    <name evidence="1" type="ORF">BAOM_1402</name>
</gene>
<dbReference type="AlphaFoldDB" id="A0A3Q9RLL8"/>
<proteinExistence type="predicted"/>
<reference evidence="1 2" key="1">
    <citation type="submission" date="2018-01" db="EMBL/GenBank/DDBJ databases">
        <title>Bacillus asahii Genome sequencing and assembly.</title>
        <authorList>
            <person name="Jiang H."/>
            <person name="Feng Y."/>
            <person name="Zhao F."/>
            <person name="Lin X."/>
        </authorList>
    </citation>
    <scope>NUCLEOTIDE SEQUENCE [LARGE SCALE GENOMIC DNA]</scope>
    <source>
        <strain evidence="1 2">OM18</strain>
    </source>
</reference>
<evidence type="ECO:0000313" key="1">
    <source>
        <dbReference type="EMBL" id="AZV42012.1"/>
    </source>
</evidence>
<evidence type="ECO:0000313" key="2">
    <source>
        <dbReference type="Proteomes" id="UP000283095"/>
    </source>
</evidence>
<protein>
    <submittedName>
        <fullName evidence="1">Uncharacterized protein</fullName>
    </submittedName>
</protein>
<name>A0A3Q9RLL8_9BACI</name>
<sequence length="303" mass="35803">MGFFQKLKAVFTSDSNSHSASKNGDMIKVSTQTPTMNKQVFNQNKINLEEGILRLEEAKCPYCQHQLEKPPSRKRKCLSCKNDMYVRTLPYIDEKDKIRVLVTEEKADKIDITWAKINGTYNDMMKERKQYEQMKQELYRAWGNEPSESDINWHLMINKRIEHYNNQQWGLYRNTTLSMAEHLYKLKKYELAFIMYLEVLYIDVNGPNNAGKINGRYEFEVRANFMPFNPKDKGNTFVAPAILKRVNFIRTSKHPIDSEKIKELFMYQCEQVHHSLNLPITPQEAWDKLKDEITDNKNNNEIL</sequence>
<dbReference type="EMBL" id="CP026095">
    <property type="protein sequence ID" value="AZV42012.1"/>
    <property type="molecule type" value="Genomic_DNA"/>
</dbReference>
<dbReference type="OrthoDB" id="2873014at2"/>
<organism evidence="1 2">
    <name type="scientific">Peribacillus asahii</name>
    <dbReference type="NCBI Taxonomy" id="228899"/>
    <lineage>
        <taxon>Bacteria</taxon>
        <taxon>Bacillati</taxon>
        <taxon>Bacillota</taxon>
        <taxon>Bacilli</taxon>
        <taxon>Bacillales</taxon>
        <taxon>Bacillaceae</taxon>
        <taxon>Peribacillus</taxon>
    </lineage>
</organism>
<dbReference type="RefSeq" id="WP_127759583.1">
    <property type="nucleotide sequence ID" value="NZ_CP026095.1"/>
</dbReference>
<dbReference type="Proteomes" id="UP000283095">
    <property type="component" value="Chromosome"/>
</dbReference>